<dbReference type="InterPro" id="IPR003661">
    <property type="entry name" value="HisK_dim/P_dom"/>
</dbReference>
<feature type="domain" description="Histidine kinase" evidence="9">
    <location>
        <begin position="362"/>
        <end position="565"/>
    </location>
</feature>
<dbReference type="CDD" id="cd00082">
    <property type="entry name" value="HisKA"/>
    <property type="match status" value="1"/>
</dbReference>
<dbReference type="InterPro" id="IPR025847">
    <property type="entry name" value="MEDS_domain"/>
</dbReference>
<protein>
    <recommendedName>
        <fullName evidence="2">histidine kinase</fullName>
        <ecNumber evidence="2">2.7.13.3</ecNumber>
    </recommendedName>
</protein>
<dbReference type="Gene3D" id="3.30.450.20">
    <property type="entry name" value="PAS domain"/>
    <property type="match status" value="1"/>
</dbReference>
<keyword evidence="7" id="KW-0067">ATP-binding</keyword>
<dbReference type="SUPFAM" id="SSF55785">
    <property type="entry name" value="PYP-like sensor domain (PAS domain)"/>
    <property type="match status" value="1"/>
</dbReference>
<evidence type="ECO:0000256" key="8">
    <source>
        <dbReference type="ARBA" id="ARBA00023012"/>
    </source>
</evidence>
<evidence type="ECO:0000259" key="9">
    <source>
        <dbReference type="PROSITE" id="PS50109"/>
    </source>
</evidence>
<sequence length="565" mass="64733">MDPIERCSSVDKKTAFLTEEIEIKNKAHILYTYHSEESYVNNACSYIMTGISIDHHVIIIENDSLTKKIQEKLTGTLSEEEFGKVHFFNNYDYYMANNHFHIDRVIENFDQVLAPLMHQNLSVRTWAHVEWPVEKNISQKLIDFEQIADREVNKHGTISVCAYDGNNMSASLQNKLMEWHEYFMTDDALVRSYLYRGNDAILPSLSDQKKQDKKVERQLFAKNEQLQSFMKQNLDSVMIVGQDEKVIYINHIFEETFGWSAQDILGLNVYELPVAPSVDKEMVEQKEMPIKKSDSIYKVECTRQTKYGKDIKVLQTCFPFRDEDDQIFAWVIILRDQTERYQVQDLLLQSDKLSIAGELAAGIAHEIRNPVTAIKGFLQLLNADGKNVRTYYSVMASEIERIELILSELLVLAKPQTTDYKSNNLITLIKDVITLLDAQANMNGVQIKTKWVNEGIHVKCDVNQMKQICINFIKNGIEAMDSGGVLTVMVEQNENDILLSFIDEGKGIPETILKKLGQPFFTTKENGTGLGLMVSKKIIEDHLGSMKIYSKIGEGTTIEVRLPIR</sequence>
<evidence type="ECO:0000259" key="11">
    <source>
        <dbReference type="PROSITE" id="PS50113"/>
    </source>
</evidence>
<dbReference type="Proteomes" id="UP000441354">
    <property type="component" value="Unassembled WGS sequence"/>
</dbReference>
<dbReference type="Pfam" id="PF14417">
    <property type="entry name" value="MEDS"/>
    <property type="match status" value="1"/>
</dbReference>
<evidence type="ECO:0000259" key="10">
    <source>
        <dbReference type="PROSITE" id="PS50112"/>
    </source>
</evidence>
<evidence type="ECO:0000256" key="6">
    <source>
        <dbReference type="ARBA" id="ARBA00022777"/>
    </source>
</evidence>
<dbReference type="SMART" id="SM00387">
    <property type="entry name" value="HATPase_c"/>
    <property type="match status" value="1"/>
</dbReference>
<dbReference type="GO" id="GO:0005524">
    <property type="term" value="F:ATP binding"/>
    <property type="evidence" value="ECO:0007669"/>
    <property type="project" value="UniProtKB-KW"/>
</dbReference>
<gene>
    <name evidence="12" type="ORF">F7732_03545</name>
</gene>
<dbReference type="Pfam" id="PF00512">
    <property type="entry name" value="HisKA"/>
    <property type="match status" value="1"/>
</dbReference>
<dbReference type="PANTHER" id="PTHR43065">
    <property type="entry name" value="SENSOR HISTIDINE KINASE"/>
    <property type="match status" value="1"/>
</dbReference>
<dbReference type="InterPro" id="IPR035965">
    <property type="entry name" value="PAS-like_dom_sf"/>
</dbReference>
<keyword evidence="8" id="KW-0902">Two-component regulatory system</keyword>
<dbReference type="GO" id="GO:0000155">
    <property type="term" value="F:phosphorelay sensor kinase activity"/>
    <property type="evidence" value="ECO:0007669"/>
    <property type="project" value="InterPro"/>
</dbReference>
<feature type="domain" description="PAS" evidence="10">
    <location>
        <begin position="222"/>
        <end position="272"/>
    </location>
</feature>
<feature type="domain" description="PAC" evidence="11">
    <location>
        <begin position="297"/>
        <end position="349"/>
    </location>
</feature>
<keyword evidence="6" id="KW-0418">Kinase</keyword>
<organism evidence="12 13">
    <name type="scientific">Bacillus mesophilum</name>
    <dbReference type="NCBI Taxonomy" id="1071718"/>
    <lineage>
        <taxon>Bacteria</taxon>
        <taxon>Bacillati</taxon>
        <taxon>Bacillota</taxon>
        <taxon>Bacilli</taxon>
        <taxon>Bacillales</taxon>
        <taxon>Bacillaceae</taxon>
        <taxon>Bacillus</taxon>
    </lineage>
</organism>
<proteinExistence type="predicted"/>
<dbReference type="InterPro" id="IPR005467">
    <property type="entry name" value="His_kinase_dom"/>
</dbReference>
<evidence type="ECO:0000313" key="13">
    <source>
        <dbReference type="Proteomes" id="UP000441354"/>
    </source>
</evidence>
<dbReference type="CDD" id="cd00130">
    <property type="entry name" value="PAS"/>
    <property type="match status" value="1"/>
</dbReference>
<evidence type="ECO:0000256" key="3">
    <source>
        <dbReference type="ARBA" id="ARBA00022553"/>
    </source>
</evidence>
<dbReference type="NCBIfam" id="TIGR00229">
    <property type="entry name" value="sensory_box"/>
    <property type="match status" value="1"/>
</dbReference>
<evidence type="ECO:0000313" key="12">
    <source>
        <dbReference type="EMBL" id="KAB2335657.1"/>
    </source>
</evidence>
<comment type="caution">
    <text evidence="12">The sequence shown here is derived from an EMBL/GenBank/DDBJ whole genome shotgun (WGS) entry which is preliminary data.</text>
</comment>
<keyword evidence="4" id="KW-0808">Transferase</keyword>
<keyword evidence="3" id="KW-0597">Phosphoprotein</keyword>
<accession>A0A7V7V1G5</accession>
<dbReference type="Gene3D" id="1.10.287.130">
    <property type="match status" value="1"/>
</dbReference>
<dbReference type="PROSITE" id="PS50113">
    <property type="entry name" value="PAC"/>
    <property type="match status" value="1"/>
</dbReference>
<keyword evidence="5" id="KW-0547">Nucleotide-binding</keyword>
<dbReference type="InterPro" id="IPR000700">
    <property type="entry name" value="PAS-assoc_C"/>
</dbReference>
<keyword evidence="13" id="KW-1185">Reference proteome</keyword>
<dbReference type="EMBL" id="WBOT01000001">
    <property type="protein sequence ID" value="KAB2335657.1"/>
    <property type="molecule type" value="Genomic_DNA"/>
</dbReference>
<dbReference type="SUPFAM" id="SSF55874">
    <property type="entry name" value="ATPase domain of HSP90 chaperone/DNA topoisomerase II/histidine kinase"/>
    <property type="match status" value="1"/>
</dbReference>
<reference evidence="12 13" key="1">
    <citation type="journal article" date="2014" name="Arch. Microbiol.">
        <title>Bacillus mesophilum sp. nov., strain IITR-54T, a novel 4-chlorobiphenyl dechlorinating bacterium.</title>
        <authorList>
            <person name="Manickam N."/>
            <person name="Singh N.K."/>
            <person name="Bajaj A."/>
            <person name="Kumar R.M."/>
            <person name="Kaur G."/>
            <person name="Kaur N."/>
            <person name="Bala M."/>
            <person name="Kumar A."/>
            <person name="Mayilraj S."/>
        </authorList>
    </citation>
    <scope>NUCLEOTIDE SEQUENCE [LARGE SCALE GENOMIC DNA]</scope>
    <source>
        <strain evidence="12 13">IITR-54</strain>
    </source>
</reference>
<dbReference type="SUPFAM" id="SSF47384">
    <property type="entry name" value="Homodimeric domain of signal transducing histidine kinase"/>
    <property type="match status" value="1"/>
</dbReference>
<dbReference type="SMART" id="SM00091">
    <property type="entry name" value="PAS"/>
    <property type="match status" value="1"/>
</dbReference>
<dbReference type="PROSITE" id="PS50112">
    <property type="entry name" value="PAS"/>
    <property type="match status" value="1"/>
</dbReference>
<evidence type="ECO:0000256" key="7">
    <source>
        <dbReference type="ARBA" id="ARBA00022840"/>
    </source>
</evidence>
<evidence type="ECO:0000256" key="5">
    <source>
        <dbReference type="ARBA" id="ARBA00022741"/>
    </source>
</evidence>
<dbReference type="EC" id="2.7.13.3" evidence="2"/>
<dbReference type="PROSITE" id="PS50109">
    <property type="entry name" value="HIS_KIN"/>
    <property type="match status" value="1"/>
</dbReference>
<dbReference type="InterPro" id="IPR003594">
    <property type="entry name" value="HATPase_dom"/>
</dbReference>
<dbReference type="Pfam" id="PF13426">
    <property type="entry name" value="PAS_9"/>
    <property type="match status" value="1"/>
</dbReference>
<dbReference type="InterPro" id="IPR036890">
    <property type="entry name" value="HATPase_C_sf"/>
</dbReference>
<evidence type="ECO:0000256" key="4">
    <source>
        <dbReference type="ARBA" id="ARBA00022679"/>
    </source>
</evidence>
<dbReference type="SMART" id="SM00388">
    <property type="entry name" value="HisKA"/>
    <property type="match status" value="1"/>
</dbReference>
<dbReference type="InterPro" id="IPR036097">
    <property type="entry name" value="HisK_dim/P_sf"/>
</dbReference>
<dbReference type="PANTHER" id="PTHR43065:SF10">
    <property type="entry name" value="PEROXIDE STRESS-ACTIVATED HISTIDINE KINASE MAK3"/>
    <property type="match status" value="1"/>
</dbReference>
<dbReference type="InterPro" id="IPR000014">
    <property type="entry name" value="PAS"/>
</dbReference>
<comment type="catalytic activity">
    <reaction evidence="1">
        <text>ATP + protein L-histidine = ADP + protein N-phospho-L-histidine.</text>
        <dbReference type="EC" id="2.7.13.3"/>
    </reaction>
</comment>
<name>A0A7V7V1G5_9BACI</name>
<evidence type="ECO:0000256" key="2">
    <source>
        <dbReference type="ARBA" id="ARBA00012438"/>
    </source>
</evidence>
<dbReference type="InterPro" id="IPR004358">
    <property type="entry name" value="Sig_transdc_His_kin-like_C"/>
</dbReference>
<dbReference type="AlphaFoldDB" id="A0A7V7V1G5"/>
<dbReference type="Gene3D" id="3.30.565.10">
    <property type="entry name" value="Histidine kinase-like ATPase, C-terminal domain"/>
    <property type="match status" value="1"/>
</dbReference>
<dbReference type="PRINTS" id="PR00344">
    <property type="entry name" value="BCTRLSENSOR"/>
</dbReference>
<evidence type="ECO:0000256" key="1">
    <source>
        <dbReference type="ARBA" id="ARBA00000085"/>
    </source>
</evidence>
<dbReference type="Pfam" id="PF02518">
    <property type="entry name" value="HATPase_c"/>
    <property type="match status" value="1"/>
</dbReference>